<dbReference type="Proteomes" id="UP000011991">
    <property type="component" value="Unassembled WGS sequence"/>
</dbReference>
<protein>
    <submittedName>
        <fullName evidence="1">Uncharacterized protein</fullName>
    </submittedName>
</protein>
<dbReference type="AlphaFoldDB" id="M5RRF4"/>
<comment type="caution">
    <text evidence="1">The sequence shown here is derived from an EMBL/GenBank/DDBJ whole genome shotgun (WGS) entry which is preliminary data.</text>
</comment>
<evidence type="ECO:0000313" key="2">
    <source>
        <dbReference type="Proteomes" id="UP000011991"/>
    </source>
</evidence>
<name>M5RRF4_9BACT</name>
<gene>
    <name evidence="1" type="ORF">RMSM_01161</name>
</gene>
<proteinExistence type="predicted"/>
<dbReference type="EMBL" id="ANOG01000175">
    <property type="protein sequence ID" value="EMI21918.1"/>
    <property type="molecule type" value="Genomic_DNA"/>
</dbReference>
<accession>M5RRF4</accession>
<evidence type="ECO:0000313" key="1">
    <source>
        <dbReference type="EMBL" id="EMI21918.1"/>
    </source>
</evidence>
<sequence>MCQRCEAFFCSETRRAFRFYSRDRKSLRFSLQLVDVFDGLGSPSYD</sequence>
<organism evidence="1 2">
    <name type="scientific">Rhodopirellula maiorica SM1</name>
    <dbReference type="NCBI Taxonomy" id="1265738"/>
    <lineage>
        <taxon>Bacteria</taxon>
        <taxon>Pseudomonadati</taxon>
        <taxon>Planctomycetota</taxon>
        <taxon>Planctomycetia</taxon>
        <taxon>Pirellulales</taxon>
        <taxon>Pirellulaceae</taxon>
        <taxon>Novipirellula</taxon>
    </lineage>
</organism>
<reference evidence="1 2" key="1">
    <citation type="journal article" date="2013" name="Mar. Genomics">
        <title>Expression of sulfatases in Rhodopirellula baltica and the diversity of sulfatases in the genus Rhodopirellula.</title>
        <authorList>
            <person name="Wegner C.E."/>
            <person name="Richter-Heitmann T."/>
            <person name="Klindworth A."/>
            <person name="Klockow C."/>
            <person name="Richter M."/>
            <person name="Achstetter T."/>
            <person name="Glockner F.O."/>
            <person name="Harder J."/>
        </authorList>
    </citation>
    <scope>NUCLEOTIDE SEQUENCE [LARGE SCALE GENOMIC DNA]</scope>
    <source>
        <strain evidence="1 2">SM1</strain>
    </source>
</reference>
<keyword evidence="2" id="KW-1185">Reference proteome</keyword>